<keyword evidence="2" id="KW-1185">Reference proteome</keyword>
<comment type="caution">
    <text evidence="1">The sequence shown here is derived from an EMBL/GenBank/DDBJ whole genome shotgun (WGS) entry which is preliminary data.</text>
</comment>
<dbReference type="Proteomes" id="UP001060085">
    <property type="component" value="Linkage Group LG03"/>
</dbReference>
<dbReference type="EMBL" id="CM044703">
    <property type="protein sequence ID" value="KAI5672832.1"/>
    <property type="molecule type" value="Genomic_DNA"/>
</dbReference>
<sequence length="3214" mass="357617">MGVNMDFSVDEDPTILQLHKWGSYEVQLLRNLSEFREGFISPSRELLLLHSYHREALLLPLVKEESRSGRDPENSCSEALLYSDSADEKDYLLKTSESMEMDANNGSSLGTSFVGSDDCCFVSDVHSSAWGVCGETCNQREEASFRELLFVLGNHGVTVHAFCKSYRTSEAARPIGEGKIEEGMWMVWGPSMDDSHAMAAQEDSSLCNDASQVSCVSGTNSRWGRPFTPMEVSMNELSPPRRWFRTFLSKAEIVKSDGQLYTIFPKRPSFPSSAKVASFNIFSHDSSLLDLLFHGKSALYKNEGPDVSGEDFGNHGYTVPDTSSSNLVSNDCSVSNSVSGGINNSYKCFRVFSSNSYCLIGFALELMDATSLNNDNVSERQKSKVIVAIARLVSWAMQWVSLVLLDESPESAEWTDFKLSHAHLICLNSSGLISFYSAMTGECTASLDLLHICGFGHSLISSKPGDSSIKYNGHIIQENKYDLSLKQTTDCTGKKKRFRSLALVSYSSFLGVIDDFGVIYVINHDDHILGKPSSAKSCCQLAPGILAGWDVGGTEIGCQRGLSDISGGQNIVNRISRGFSFAVDERSKNMQSIQDCDRKEKWGPFQQHVSGFSSVAQVTDEKKFIRSELPSHFTRQIFLPTDRSNEDEVVCFSPFGITRLLRKYNYQKEREYQLVHSSLHVDFNVKDDRDCEMQGWEASISGAVGCIFQGSLYLVKEDGLSVVLPAVSVTSSFLPVEAIGYRHLTTTNGIKYKTDNLWGMEIAEKPWLPWKVEVLDRVLLYEGADVADELCLENGWELRISRIRRLQLALDYLKFDEIENSLEMLARIHLAEEGVLRLILAAVYLMFQKVSNDNEVSAASRLLALATGFTIKMIRSYGLSQHKKEDLDAWITGDVQIVTSLKAGMNSHLEYTSKMSDMAHYLEIIRNLQLQLSIKLKRPGHRSLDGADDLNAIDTETLEDDSRLQVLAADASLSDPATQQDSLHSSELELRNSENLALVPVETLNSESAAIISGSVKNFSVENPKDMIARWELDNLDLKNIVKDALISGRLPLAVLKLHLLRSREMISEEETHDTFNEVRDVGRAIAYDLFLKGETALAIATLQKLGEDIETSLKQLLFGTLRRSLRLRIAEEMKTYGYLGPHEWKILERISLIERMYPCSSFRNTFRSRWNELKPESESKILGAIQLHLYPPYGTLDIVCGEIDGVVLGSWTNVNGHSTTPEVDDDTSHAGYWTAAAVWSDAWDQVTIDRVVLDQPFLMGVNVLWESQLEYHMSHSDWEEVSKLLEVIPSYAVSNGSLSIRLDSPKLASAIDFDQENSITDNYICSIEDLDAVCITVPNVRISRFSINNLSSTFLRTLMEVQLAKQSVFLKEYWESTKDIVNLLARSGFLLKENGASVLDESFESSSDLVVSITDDTIHPNAVLALHKLVMRYCAQFNLPNLLDLYLDYHKLGADQDSLFFVQDAVGDNEWALWLLLLRVKGREYEASFCNAREVASRNVVMGNTLSVLEIGDIIHTVEDIAEGAGEMAALATLMYAPIPIEECLSSGSINRHCTSAQCTLENLRPALQRFPTLWRTLLAACFGQDPACDIFASKPKVSGYSGLLDYLNWRETVFFSSGHDTSLLQMLPCWFPKAVRRLIQLYVQGPLSWQSVADLSGELLGLRNFDYLANADDQSGITALSWEAAIQKHIEEELYPSSSEETGLGVEHHLHRGRALAAFNCLLLSRAEKMRMANAQRGKGTPVHGQTNVQSDVHALLSPISQSEESLLSKVVPLAIVHFEDSMLVASCAFLLELCGMPASILQVDVAALRRISTFYRSGDYGDYRNHSVQLSPRGSALHTTLSEGGDLSESLARALADDYLHNDYPSRIKQKGLKNETHGVLPSRTLMVFLQHLEKASLPFYMDGMTCGSWLATGNGDGVELRSQQKIASQNWNLVTVFCHMHQIPLSTKYLSFLARENDWVGFLSEAQVGGYPIERVIEVASKEFSDPRLRIHILTVLKSMRSRKKVSSTSNSETTGQECEGSILDENIYAPVELFGIIAECEKLKNPGEALLLKAKDLCWSILAMVAASFPDVSPLSCLAVWLEITAARETSAIKVNDIASQIANNVGAAVEATNSLPASARALTFHYNRKNPKRRRLLESMLANSSALTTSDVSTASGNMKFEGVISEEERDKQVDADVKVSYDSDEVAKSLSGMVAVLCEQRLFSPLLRAFEIFLPSCSLLPFIRALQAFSQMRLTEGSAHLGSFSARIKEEMEGPNRNSWISSTAVKAADAMLSTCPSPYEKRCLLQLLAAADFGDEGSAAMHYRQLYWKINLAEPSLRKDDCLHLGNETLDDASLLEALIKNACWEEARNWARQLEATGGAWKSAAHHVTEMQAESMVAEWKEFLWDVPEERVALWGHCQTLFIRYAFPASQAGLFFLKHAEVVEKDLPARELHELLLLSLQWLSGMITQSNPVCPLNLLREIETRVWLLAVESESQVKRDGELFSNNFSRESGSGKSSNIIDLTANIIAKMDNHIVSLKTRSQERIDLREHNQTHSKTPQVLESSFSANAGGTTKTKRRAKGFLPSRRPLPEAVEKTNESGGVTLRPNFRDDSQVVDENIKFEASFSRWEERVGPGELETAILSLLEFGQVTAARQLQQKLSPDHIPSELVVSDAALKLAAISTPNTKVPVSMLDDEVRSVLKLHSLLNDHRVIEPLQVLERLAAILTEGRGCGLCKRIIAIVKAANVLGLSFLEAFDKQPIELLQLLTLKAQDSFEEANLLVQTHPMLPAGIAQVLAESFLKGLLAAHRGGYMDSQKEEGPAPLLWRFSDFLKWAELCPSEPEIGHALMRLVITGQEIPHACEVELLILSHHFYKSSACLDGVDVLVALAATRVEAYVSEGDFACLARLITGVGNFHALNFILGILIENGQLDLLLQKFSAAADAGTAEAVRGFRMAVLTSLQQFNPNDLDAFAMVYNHFDMKHETAALLESRAEQSSHQWFLRYDKDQTEDLLDSMRYYIEAAEVYSSVDAGNNTRKACAQASLMSLQIRMPDIQWLNLSETNARRALVEQSRFQEALIVAEAYGLNQPGEWALVLWNQMLKPELTEQFVAEFVAVLPLQPSMLVELARFYRAEVAARGDQSHFSVWLTGGGLPAEWAKYLGRSFRCLLRRTRDLRLRLQLATVATGFVDVIDACNKALDKVPENAGPLVLRKGHGGGYLPLM</sequence>
<protein>
    <submittedName>
        <fullName evidence="1">Uncharacterized protein</fullName>
    </submittedName>
</protein>
<evidence type="ECO:0000313" key="1">
    <source>
        <dbReference type="EMBL" id="KAI5672832.1"/>
    </source>
</evidence>
<gene>
    <name evidence="1" type="ORF">M9H77_13196</name>
</gene>
<evidence type="ECO:0000313" key="2">
    <source>
        <dbReference type="Proteomes" id="UP001060085"/>
    </source>
</evidence>
<reference evidence="2" key="1">
    <citation type="journal article" date="2023" name="Nat. Plants">
        <title>Single-cell RNA sequencing provides a high-resolution roadmap for understanding the multicellular compartmentation of specialized metabolism.</title>
        <authorList>
            <person name="Sun S."/>
            <person name="Shen X."/>
            <person name="Li Y."/>
            <person name="Li Y."/>
            <person name="Wang S."/>
            <person name="Li R."/>
            <person name="Zhang H."/>
            <person name="Shen G."/>
            <person name="Guo B."/>
            <person name="Wei J."/>
            <person name="Xu J."/>
            <person name="St-Pierre B."/>
            <person name="Chen S."/>
            <person name="Sun C."/>
        </authorList>
    </citation>
    <scope>NUCLEOTIDE SEQUENCE [LARGE SCALE GENOMIC DNA]</scope>
</reference>
<proteinExistence type="predicted"/>
<organism evidence="1 2">
    <name type="scientific">Catharanthus roseus</name>
    <name type="common">Madagascar periwinkle</name>
    <name type="synonym">Vinca rosea</name>
    <dbReference type="NCBI Taxonomy" id="4058"/>
    <lineage>
        <taxon>Eukaryota</taxon>
        <taxon>Viridiplantae</taxon>
        <taxon>Streptophyta</taxon>
        <taxon>Embryophyta</taxon>
        <taxon>Tracheophyta</taxon>
        <taxon>Spermatophyta</taxon>
        <taxon>Magnoliopsida</taxon>
        <taxon>eudicotyledons</taxon>
        <taxon>Gunneridae</taxon>
        <taxon>Pentapetalae</taxon>
        <taxon>asterids</taxon>
        <taxon>lamiids</taxon>
        <taxon>Gentianales</taxon>
        <taxon>Apocynaceae</taxon>
        <taxon>Rauvolfioideae</taxon>
        <taxon>Vinceae</taxon>
        <taxon>Catharanthinae</taxon>
        <taxon>Catharanthus</taxon>
    </lineage>
</organism>
<name>A0ACC0BJH5_CATRO</name>
<accession>A0ACC0BJH5</accession>